<dbReference type="PANTHER" id="PTHR15441:SF2">
    <property type="entry name" value="RIBONUCLEASE P_MRP PROTEIN SUBUNIT POP5"/>
    <property type="match status" value="1"/>
</dbReference>
<protein>
    <submittedName>
        <fullName evidence="2">Uncharacterized protein</fullName>
    </submittedName>
</protein>
<dbReference type="InterPro" id="IPR002759">
    <property type="entry name" value="Pop5/Rpp14/Rnp2-like"/>
</dbReference>
<proteinExistence type="inferred from homology"/>
<evidence type="ECO:0000313" key="2">
    <source>
        <dbReference type="EMBL" id="MPL74537.1"/>
    </source>
</evidence>
<keyword evidence="1" id="KW-0819">tRNA processing</keyword>
<organism evidence="2">
    <name type="scientific">bioreactor metagenome</name>
    <dbReference type="NCBI Taxonomy" id="1076179"/>
    <lineage>
        <taxon>unclassified sequences</taxon>
        <taxon>metagenomes</taxon>
        <taxon>ecological metagenomes</taxon>
    </lineage>
</organism>
<dbReference type="AlphaFoldDB" id="A0A644U6H5"/>
<gene>
    <name evidence="2" type="ORF">SDC9_20350</name>
</gene>
<dbReference type="Gene3D" id="3.30.70.3250">
    <property type="entry name" value="Ribonuclease P, Pop5 subunit"/>
    <property type="match status" value="1"/>
</dbReference>
<dbReference type="Pfam" id="PF01900">
    <property type="entry name" value="RNase_P_Rpp14"/>
    <property type="match status" value="1"/>
</dbReference>
<comment type="caution">
    <text evidence="2">The sequence shown here is derived from an EMBL/GenBank/DDBJ whole genome shotgun (WGS) entry which is preliminary data.</text>
</comment>
<dbReference type="PANTHER" id="PTHR15441">
    <property type="entry name" value="RIBONUCLEASE P PROTEIN SUBUNIT P14"/>
    <property type="match status" value="1"/>
</dbReference>
<dbReference type="EMBL" id="VSSQ01000081">
    <property type="protein sequence ID" value="MPL74537.1"/>
    <property type="molecule type" value="Genomic_DNA"/>
</dbReference>
<dbReference type="HAMAP" id="MF_00755">
    <property type="entry name" value="RNase_P_2"/>
    <property type="match status" value="1"/>
</dbReference>
<dbReference type="SUPFAM" id="SSF160350">
    <property type="entry name" value="Rnp2-like"/>
    <property type="match status" value="1"/>
</dbReference>
<evidence type="ECO:0000256" key="1">
    <source>
        <dbReference type="ARBA" id="ARBA00022694"/>
    </source>
</evidence>
<reference evidence="2" key="1">
    <citation type="submission" date="2019-08" db="EMBL/GenBank/DDBJ databases">
        <authorList>
            <person name="Kucharzyk K."/>
            <person name="Murdoch R.W."/>
            <person name="Higgins S."/>
            <person name="Loffler F."/>
        </authorList>
    </citation>
    <scope>NUCLEOTIDE SEQUENCE</scope>
</reference>
<name>A0A644U6H5_9ZZZZ</name>
<sequence length="147" mass="16178">MSVLPPTLRENRRYVLFRIITLVNPTQKEVYRSMAESVTALFGDAGAAQMHPAVVWSEGEYAIARCTRGHEKSLVAALSVVTRICGEPAAFRSIAASGTILSLKKKVVHEVPDDTAYPGHLCAGKKVNNLSKENGHRYLTRDDIIKE</sequence>
<accession>A0A644U6H5</accession>
<dbReference type="GO" id="GO:0030677">
    <property type="term" value="C:ribonuclease P complex"/>
    <property type="evidence" value="ECO:0007669"/>
    <property type="project" value="InterPro"/>
</dbReference>
<dbReference type="InterPro" id="IPR038085">
    <property type="entry name" value="Rnp2-like_sf"/>
</dbReference>
<dbReference type="GO" id="GO:0001682">
    <property type="term" value="P:tRNA 5'-leader removal"/>
    <property type="evidence" value="ECO:0007669"/>
    <property type="project" value="InterPro"/>
</dbReference>